<accession>A0A183FHW1</accession>
<evidence type="ECO:0000313" key="3">
    <source>
        <dbReference type="WBParaSite" id="HPBE_0000640501-mRNA-1"/>
    </source>
</evidence>
<protein>
    <submittedName>
        <fullName evidence="3">DUF1534 domain-containing protein</fullName>
    </submittedName>
</protein>
<dbReference type="AlphaFoldDB" id="A0A183FHW1"/>
<dbReference type="Proteomes" id="UP000050761">
    <property type="component" value="Unassembled WGS sequence"/>
</dbReference>
<accession>A0A3P7YAA3</accession>
<keyword evidence="2" id="KW-1185">Reference proteome</keyword>
<organism evidence="2 3">
    <name type="scientific">Heligmosomoides polygyrus</name>
    <name type="common">Parasitic roundworm</name>
    <dbReference type="NCBI Taxonomy" id="6339"/>
    <lineage>
        <taxon>Eukaryota</taxon>
        <taxon>Metazoa</taxon>
        <taxon>Ecdysozoa</taxon>
        <taxon>Nematoda</taxon>
        <taxon>Chromadorea</taxon>
        <taxon>Rhabditida</taxon>
        <taxon>Rhabditina</taxon>
        <taxon>Rhabditomorpha</taxon>
        <taxon>Strongyloidea</taxon>
        <taxon>Heligmosomidae</taxon>
        <taxon>Heligmosomoides</taxon>
    </lineage>
</organism>
<sequence length="84" mass="9058">MLPQLRLRRFAAPRPHSVTGDSELIGRQAGAHNRRDAAAERTAVKISQPALLCNNGTIANAGSRSSAGEAPVPWQNSAREFRIL</sequence>
<gene>
    <name evidence="1" type="ORF">HPBE_LOCUS6406</name>
</gene>
<reference evidence="1 2" key="1">
    <citation type="submission" date="2018-11" db="EMBL/GenBank/DDBJ databases">
        <authorList>
            <consortium name="Pathogen Informatics"/>
        </authorList>
    </citation>
    <scope>NUCLEOTIDE SEQUENCE [LARGE SCALE GENOMIC DNA]</scope>
</reference>
<dbReference type="EMBL" id="UZAH01025656">
    <property type="protein sequence ID" value="VDO68104.1"/>
    <property type="molecule type" value="Genomic_DNA"/>
</dbReference>
<evidence type="ECO:0000313" key="1">
    <source>
        <dbReference type="EMBL" id="VDO68104.1"/>
    </source>
</evidence>
<proteinExistence type="predicted"/>
<name>A0A183FHW1_HELPZ</name>
<reference evidence="3" key="2">
    <citation type="submission" date="2019-09" db="UniProtKB">
        <authorList>
            <consortium name="WormBaseParasite"/>
        </authorList>
    </citation>
    <scope>IDENTIFICATION</scope>
</reference>
<dbReference type="WBParaSite" id="HPBE_0000640501-mRNA-1">
    <property type="protein sequence ID" value="HPBE_0000640501-mRNA-1"/>
    <property type="gene ID" value="HPBE_0000640501"/>
</dbReference>
<evidence type="ECO:0000313" key="2">
    <source>
        <dbReference type="Proteomes" id="UP000050761"/>
    </source>
</evidence>